<dbReference type="RefSeq" id="WP_038413754.1">
    <property type="nucleotide sequence ID" value="NZ_CP009455.1"/>
</dbReference>
<organism evidence="2 3">
    <name type="scientific">Pseudomonas cremoricolorata</name>
    <dbReference type="NCBI Taxonomy" id="157783"/>
    <lineage>
        <taxon>Bacteria</taxon>
        <taxon>Pseudomonadati</taxon>
        <taxon>Pseudomonadota</taxon>
        <taxon>Gammaproteobacteria</taxon>
        <taxon>Pseudomonadales</taxon>
        <taxon>Pseudomonadaceae</taxon>
        <taxon>Pseudomonas</taxon>
    </lineage>
</organism>
<dbReference type="OrthoDB" id="6985838at2"/>
<evidence type="ECO:0000313" key="2">
    <source>
        <dbReference type="EMBL" id="AIR91069.1"/>
    </source>
</evidence>
<dbReference type="AlphaFoldDB" id="A0A089WV34"/>
<dbReference type="SUPFAM" id="SSF52540">
    <property type="entry name" value="P-loop containing nucleoside triphosphate hydrolases"/>
    <property type="match status" value="1"/>
</dbReference>
<keyword evidence="3" id="KW-1185">Reference proteome</keyword>
<keyword evidence="2" id="KW-0418">Kinase</keyword>
<name>A0A089WV34_9PSED</name>
<protein>
    <submittedName>
        <fullName evidence="2">Thymidylate kinase</fullName>
    </submittedName>
</protein>
<reference evidence="2 3" key="1">
    <citation type="submission" date="2014-09" db="EMBL/GenBank/DDBJ databases">
        <authorList>
            <person name="Chan K.-G."/>
        </authorList>
    </citation>
    <scope>NUCLEOTIDE SEQUENCE [LARGE SCALE GENOMIC DNA]</scope>
    <source>
        <strain evidence="2 3">ND07</strain>
    </source>
</reference>
<evidence type="ECO:0000259" key="1">
    <source>
        <dbReference type="Pfam" id="PF02223"/>
    </source>
</evidence>
<evidence type="ECO:0000313" key="3">
    <source>
        <dbReference type="Proteomes" id="UP000029493"/>
    </source>
</evidence>
<dbReference type="InterPro" id="IPR039430">
    <property type="entry name" value="Thymidylate_kin-like_dom"/>
</dbReference>
<dbReference type="KEGG" id="psw:LK03_18140"/>
<dbReference type="eggNOG" id="COG0125">
    <property type="taxonomic scope" value="Bacteria"/>
</dbReference>
<accession>A0A089WV34</accession>
<dbReference type="CDD" id="cd01672">
    <property type="entry name" value="TMPK"/>
    <property type="match status" value="1"/>
</dbReference>
<sequence length="208" mass="23119">MTRPLLICLDGAKGVGKTTLLEAVTHALRRQGHTVVRLSERNHDPQRAETMALVNACARHPDAELEWRICQRLADSRAWISREVLPEQPPGSLILMDRWFASDAAFRRRVAFADVLQLNVQRGVQVPDLQVGVVTDPHLSWARAQARRQGLRSTVVQAFEDHVACSQAFERVIGEQGWLQCRNDGALAVAATQLLSAVHVVLERNAGN</sequence>
<dbReference type="STRING" id="157783.LK03_18140"/>
<dbReference type="GO" id="GO:0016301">
    <property type="term" value="F:kinase activity"/>
    <property type="evidence" value="ECO:0007669"/>
    <property type="project" value="UniProtKB-KW"/>
</dbReference>
<feature type="domain" description="Thymidylate kinase-like" evidence="1">
    <location>
        <begin position="9"/>
        <end position="173"/>
    </location>
</feature>
<keyword evidence="2" id="KW-0808">Transferase</keyword>
<dbReference type="Pfam" id="PF02223">
    <property type="entry name" value="Thymidylate_kin"/>
    <property type="match status" value="1"/>
</dbReference>
<dbReference type="EMBL" id="CP009455">
    <property type="protein sequence ID" value="AIR91069.1"/>
    <property type="molecule type" value="Genomic_DNA"/>
</dbReference>
<dbReference type="Gene3D" id="3.40.50.300">
    <property type="entry name" value="P-loop containing nucleotide triphosphate hydrolases"/>
    <property type="match status" value="1"/>
</dbReference>
<proteinExistence type="predicted"/>
<dbReference type="InterPro" id="IPR027417">
    <property type="entry name" value="P-loop_NTPase"/>
</dbReference>
<dbReference type="Proteomes" id="UP000029493">
    <property type="component" value="Chromosome"/>
</dbReference>
<gene>
    <name evidence="2" type="ORF">LK03_18140</name>
</gene>